<feature type="region of interest" description="Disordered" evidence="10">
    <location>
        <begin position="82"/>
        <end position="154"/>
    </location>
</feature>
<organism evidence="12 13">
    <name type="scientific">Tigriopus californicus</name>
    <name type="common">Marine copepod</name>
    <dbReference type="NCBI Taxonomy" id="6832"/>
    <lineage>
        <taxon>Eukaryota</taxon>
        <taxon>Metazoa</taxon>
        <taxon>Ecdysozoa</taxon>
        <taxon>Arthropoda</taxon>
        <taxon>Crustacea</taxon>
        <taxon>Multicrustacea</taxon>
        <taxon>Hexanauplia</taxon>
        <taxon>Copepoda</taxon>
        <taxon>Harpacticoida</taxon>
        <taxon>Harpacticidae</taxon>
        <taxon>Tigriopus</taxon>
    </lineage>
</organism>
<evidence type="ECO:0000259" key="11">
    <source>
        <dbReference type="PROSITE" id="PS51319"/>
    </source>
</evidence>
<evidence type="ECO:0000256" key="4">
    <source>
        <dbReference type="ARBA" id="ARBA00023015"/>
    </source>
</evidence>
<dbReference type="PROSITE" id="PS51319">
    <property type="entry name" value="TFIIS_N"/>
    <property type="match status" value="1"/>
</dbReference>
<dbReference type="OrthoDB" id="550309at2759"/>
<dbReference type="InterPro" id="IPR035441">
    <property type="entry name" value="TFIIS/LEDGF_dom_sf"/>
</dbReference>
<dbReference type="GO" id="GO:0016592">
    <property type="term" value="C:mediator complex"/>
    <property type="evidence" value="ECO:0007669"/>
    <property type="project" value="InterPro"/>
</dbReference>
<dbReference type="OMA" id="FREWHEM"/>
<evidence type="ECO:0000256" key="10">
    <source>
        <dbReference type="SAM" id="MobiDB-lite"/>
    </source>
</evidence>
<feature type="region of interest" description="Disordered" evidence="10">
    <location>
        <begin position="392"/>
        <end position="428"/>
    </location>
</feature>
<dbReference type="Proteomes" id="UP000318571">
    <property type="component" value="Chromosome 2"/>
</dbReference>
<evidence type="ECO:0000256" key="2">
    <source>
        <dbReference type="ARBA" id="ARBA00009681"/>
    </source>
</evidence>
<dbReference type="GO" id="GO:0010628">
    <property type="term" value="P:positive regulation of gene expression"/>
    <property type="evidence" value="ECO:0007669"/>
    <property type="project" value="TreeGrafter"/>
</dbReference>
<keyword evidence="6" id="KW-0804">Transcription</keyword>
<feature type="compositionally biased region" description="Low complexity" evidence="10">
    <location>
        <begin position="403"/>
        <end position="413"/>
    </location>
</feature>
<feature type="compositionally biased region" description="Basic and acidic residues" evidence="10">
    <location>
        <begin position="224"/>
        <end position="235"/>
    </location>
</feature>
<sequence>MQQSIFQIRDKLLAGLDQDYNVVDLDCVLEVLSQLESFSITKEALEATRLGKHINDLRRNTKDQQLANRAKALVKKWRKLLVNPQPSGGGGAGGGGTAPPSVAPSESSGNGSRQCSPGLPTAPQGGSTLHSTTLHNSVGKTSSKTASNSPNNGSLAVINLPHISSSLPSSRSTSPGGAGLSLFHSSRPTSPESRPISPSSQGSGVSRTHQNSKNKRSKRSAGRGPHEDEPNEKRSRISQVIGSTNGSLDFQLDCDTRDSFVSNGSGGPSHLGGPTELLGGSKVLGNGNSNGSLVDGRDHKSRRSKRLGSRENNLPSNATSVIEQQMQSARKTGKVRTTQEIVQEMALRSQSPRLMSEGVASNLSATSLMMPFDGGSLAQSKDQMMNKFLASSLNGVHGGSDSGGPSTASSHAPSPDPPAELSSGNNSLGRHFLDPVDAVMAQLPVIDAAEVLASYKLSEENSSEHLDSKDDGEVDEDDDDDVDDVEIEGLIPIKREPPKPIDESFLSKLHDGHLENVNGNTDHSGEFCEWHEVLSKETMGGELLYILPYSVID</sequence>
<dbReference type="SMART" id="SM00509">
    <property type="entry name" value="TFS2N"/>
    <property type="match status" value="1"/>
</dbReference>
<feature type="compositionally biased region" description="Polar residues" evidence="10">
    <location>
        <begin position="124"/>
        <end position="154"/>
    </location>
</feature>
<evidence type="ECO:0000256" key="8">
    <source>
        <dbReference type="ARBA" id="ARBA00031968"/>
    </source>
</evidence>
<evidence type="ECO:0000256" key="6">
    <source>
        <dbReference type="ARBA" id="ARBA00023163"/>
    </source>
</evidence>
<feature type="region of interest" description="Disordered" evidence="10">
    <location>
        <begin position="459"/>
        <end position="480"/>
    </location>
</feature>
<evidence type="ECO:0000256" key="5">
    <source>
        <dbReference type="ARBA" id="ARBA00023159"/>
    </source>
</evidence>
<dbReference type="STRING" id="6832.A0A553PBX7"/>
<feature type="region of interest" description="Disordered" evidence="10">
    <location>
        <begin position="259"/>
        <end position="317"/>
    </location>
</feature>
<dbReference type="GO" id="GO:0003712">
    <property type="term" value="F:transcription coregulator activity"/>
    <property type="evidence" value="ECO:0007669"/>
    <property type="project" value="TreeGrafter"/>
</dbReference>
<dbReference type="InterPro" id="IPR017923">
    <property type="entry name" value="TFIIS_N"/>
</dbReference>
<comment type="similarity">
    <text evidence="2">Belongs to the Mediator complex subunit 26 family.</text>
</comment>
<dbReference type="AlphaFoldDB" id="A0A553PBX7"/>
<keyword evidence="7 9" id="KW-0539">Nucleus</keyword>
<dbReference type="Pfam" id="PF08711">
    <property type="entry name" value="Med26"/>
    <property type="match status" value="1"/>
</dbReference>
<reference evidence="12 13" key="1">
    <citation type="journal article" date="2018" name="Nat. Ecol. Evol.">
        <title>Genomic signatures of mitonuclear coevolution across populations of Tigriopus californicus.</title>
        <authorList>
            <person name="Barreto F.S."/>
            <person name="Watson E.T."/>
            <person name="Lima T.G."/>
            <person name="Willett C.S."/>
            <person name="Edmands S."/>
            <person name="Li W."/>
            <person name="Burton R.S."/>
        </authorList>
    </citation>
    <scope>NUCLEOTIDE SEQUENCE [LARGE SCALE GENOMIC DNA]</scope>
    <source>
        <strain evidence="12 13">San Diego</strain>
    </source>
</reference>
<comment type="caution">
    <text evidence="12">The sequence shown here is derived from an EMBL/GenBank/DDBJ whole genome shotgun (WGS) entry which is preliminary data.</text>
</comment>
<dbReference type="InterPro" id="IPR003617">
    <property type="entry name" value="TFIIS/CRSP70_N_sub"/>
</dbReference>
<dbReference type="CDD" id="cd00183">
    <property type="entry name" value="TFIIS_I"/>
    <property type="match status" value="1"/>
</dbReference>
<dbReference type="SUPFAM" id="SSF47676">
    <property type="entry name" value="Conserved domain common to transcription factors TFIIS, elongin A, CRSP70"/>
    <property type="match status" value="1"/>
</dbReference>
<evidence type="ECO:0000256" key="9">
    <source>
        <dbReference type="PROSITE-ProRule" id="PRU00649"/>
    </source>
</evidence>
<feature type="region of interest" description="Disordered" evidence="10">
    <location>
        <begin position="166"/>
        <end position="237"/>
    </location>
</feature>
<evidence type="ECO:0000256" key="3">
    <source>
        <dbReference type="ARBA" id="ARBA00019686"/>
    </source>
</evidence>
<evidence type="ECO:0000256" key="1">
    <source>
        <dbReference type="ARBA" id="ARBA00004123"/>
    </source>
</evidence>
<dbReference type="GO" id="GO:0070847">
    <property type="term" value="C:core mediator complex"/>
    <property type="evidence" value="ECO:0007669"/>
    <property type="project" value="TreeGrafter"/>
</dbReference>
<dbReference type="InterPro" id="IPR042376">
    <property type="entry name" value="MED26"/>
</dbReference>
<feature type="compositionally biased region" description="Polar residues" evidence="10">
    <location>
        <begin position="183"/>
        <end position="209"/>
    </location>
</feature>
<keyword evidence="13" id="KW-1185">Reference proteome</keyword>
<dbReference type="PANTHER" id="PTHR15201:SF1">
    <property type="entry name" value="MEDIATOR OF RNA POLYMERASE II TRANSCRIPTION SUBUNIT 26"/>
    <property type="match status" value="1"/>
</dbReference>
<proteinExistence type="inferred from homology"/>
<feature type="domain" description="TFIIS N-terminal" evidence="11">
    <location>
        <begin position="7"/>
        <end position="84"/>
    </location>
</feature>
<feature type="compositionally biased region" description="Basic and acidic residues" evidence="10">
    <location>
        <begin position="459"/>
        <end position="471"/>
    </location>
</feature>
<keyword evidence="5" id="KW-0010">Activator</keyword>
<dbReference type="GO" id="GO:0006357">
    <property type="term" value="P:regulation of transcription by RNA polymerase II"/>
    <property type="evidence" value="ECO:0007669"/>
    <property type="project" value="InterPro"/>
</dbReference>
<dbReference type="EMBL" id="VCGU01000005">
    <property type="protein sequence ID" value="TRY75188.1"/>
    <property type="molecule type" value="Genomic_DNA"/>
</dbReference>
<evidence type="ECO:0000313" key="13">
    <source>
        <dbReference type="Proteomes" id="UP000318571"/>
    </source>
</evidence>
<dbReference type="Gene3D" id="1.20.930.10">
    <property type="entry name" value="Conserved domain common to transcription factors TFIIS, elongin A, CRSP70"/>
    <property type="match status" value="1"/>
</dbReference>
<keyword evidence="4" id="KW-0805">Transcription regulation</keyword>
<feature type="compositionally biased region" description="Basic residues" evidence="10">
    <location>
        <begin position="210"/>
        <end position="221"/>
    </location>
</feature>
<evidence type="ECO:0000256" key="7">
    <source>
        <dbReference type="ARBA" id="ARBA00023242"/>
    </source>
</evidence>
<feature type="compositionally biased region" description="Gly residues" evidence="10">
    <location>
        <begin position="87"/>
        <end position="97"/>
    </location>
</feature>
<name>A0A553PBX7_TIGCA</name>
<accession>A0A553PBX7</accession>
<gene>
    <name evidence="12" type="ORF">TCAL_01596</name>
</gene>
<feature type="compositionally biased region" description="Polar residues" evidence="10">
    <location>
        <begin position="106"/>
        <end position="115"/>
    </location>
</feature>
<evidence type="ECO:0000313" key="12">
    <source>
        <dbReference type="EMBL" id="TRY75188.1"/>
    </source>
</evidence>
<dbReference type="PANTHER" id="PTHR15201">
    <property type="entry name" value="CRSP70"/>
    <property type="match status" value="1"/>
</dbReference>
<protein>
    <recommendedName>
        <fullName evidence="3">Mediator of RNA polymerase II transcription subunit 26</fullName>
    </recommendedName>
    <alternativeName>
        <fullName evidence="8">Mediator complex subunit 26</fullName>
    </alternativeName>
</protein>
<comment type="subcellular location">
    <subcellularLocation>
        <location evidence="1 9">Nucleus</location>
    </subcellularLocation>
</comment>